<comment type="caution">
    <text evidence="4">The sequence shown here is derived from an EMBL/GenBank/DDBJ whole genome shotgun (WGS) entry which is preliminary data.</text>
</comment>
<evidence type="ECO:0000256" key="1">
    <source>
        <dbReference type="ARBA" id="ARBA00022737"/>
    </source>
</evidence>
<keyword evidence="5" id="KW-1185">Reference proteome</keyword>
<dbReference type="SUPFAM" id="SSF48452">
    <property type="entry name" value="TPR-like"/>
    <property type="match status" value="2"/>
</dbReference>
<keyword evidence="2 3" id="KW-0802">TPR repeat</keyword>
<dbReference type="InterPro" id="IPR019734">
    <property type="entry name" value="TPR_rpt"/>
</dbReference>
<evidence type="ECO:0000313" key="5">
    <source>
        <dbReference type="Proteomes" id="UP000250369"/>
    </source>
</evidence>
<feature type="repeat" description="TPR" evidence="3">
    <location>
        <begin position="189"/>
        <end position="222"/>
    </location>
</feature>
<dbReference type="EMBL" id="QMFB01000053">
    <property type="protein sequence ID" value="RAV09054.1"/>
    <property type="molecule type" value="Genomic_DNA"/>
</dbReference>
<dbReference type="InterPro" id="IPR051012">
    <property type="entry name" value="CellSynth/LPSAsmb/PSIAsmb"/>
</dbReference>
<name>A0A329LMD2_9BACL</name>
<dbReference type="OrthoDB" id="600613at2"/>
<sequence length="588" mass="67748">MEKKKHVANQPKQKVVSLQMDATFFFERAVRSLDRFHYEKALKYFRLAAEFEPSNPVNHCNLAGILSEMGNYGESNRILQQILDEVDPTMTECHFYMANNYANMEHFEEAEKAIITYLEQDEHGQFLDEAEEMVELLSFELERPVTVTFIKSREGLFEHDKARSMLEEGKFVEAVRILQRLIKKHPEFTAARNNLALAYYYMGQFDKALETIRQVLEMDSGNLHALCNLAIFYQHNGSREQLDELLDLLRKTYPFHTDHLFKLATTLGILGEHDAAHRLFRRLLKAGGEASGDPCLHHYTAVSAYNTGRMETAERLWRQTEKLDPQSEIPRFYLSMIGKQEPAGERSSISYHYHLPFEEQIRMIERTSGGIPEQMQRDPLVRSSFFWALRHGDAETKLQVIQAFGIIADSEVEAALREFVQEPGEDDYLKKVAFFVLRSIGASGPLKVVLNGRTNEMSDKPLSSTLPVWEPKWQIIVNTALGHMEQRYDIIQRHDMETLWVEFLTRVYPDVPKLGKTEGWAAALEYLTAKMHRRTISYEEVASRYGTSVATVSKHAKRIDQACGLKEKMDAIFPKFANIMRQSGGDTQ</sequence>
<accession>A0A329LMD2</accession>
<dbReference type="Gene3D" id="1.25.40.10">
    <property type="entry name" value="Tetratricopeptide repeat domain"/>
    <property type="match status" value="2"/>
</dbReference>
<keyword evidence="1" id="KW-0677">Repeat</keyword>
<dbReference type="SMART" id="SM00028">
    <property type="entry name" value="TPR"/>
    <property type="match status" value="4"/>
</dbReference>
<evidence type="ECO:0000256" key="2">
    <source>
        <dbReference type="ARBA" id="ARBA00022803"/>
    </source>
</evidence>
<reference evidence="4 5" key="1">
    <citation type="journal article" date="2009" name="Int. J. Syst. Evol. Microbiol.">
        <title>Paenibacillus contaminans sp. nov., isolated from a contaminated laboratory plate.</title>
        <authorList>
            <person name="Chou J.H."/>
            <person name="Lee J.H."/>
            <person name="Lin M.C."/>
            <person name="Chang P.S."/>
            <person name="Arun A.B."/>
            <person name="Young C.C."/>
            <person name="Chen W.M."/>
        </authorList>
    </citation>
    <scope>NUCLEOTIDE SEQUENCE [LARGE SCALE GENOMIC DNA]</scope>
    <source>
        <strain evidence="4 5">CKOBP-6</strain>
    </source>
</reference>
<dbReference type="PANTHER" id="PTHR45586:SF1">
    <property type="entry name" value="LIPOPOLYSACCHARIDE ASSEMBLY PROTEIN B"/>
    <property type="match status" value="1"/>
</dbReference>
<dbReference type="PANTHER" id="PTHR45586">
    <property type="entry name" value="TPR REPEAT-CONTAINING PROTEIN PA4667"/>
    <property type="match status" value="1"/>
</dbReference>
<dbReference type="InterPro" id="IPR011990">
    <property type="entry name" value="TPR-like_helical_dom_sf"/>
</dbReference>
<dbReference type="RefSeq" id="WP_113036667.1">
    <property type="nucleotide sequence ID" value="NZ_QMFB01000053.1"/>
</dbReference>
<dbReference type="AlphaFoldDB" id="A0A329LMD2"/>
<evidence type="ECO:0000256" key="3">
    <source>
        <dbReference type="PROSITE-ProRule" id="PRU00339"/>
    </source>
</evidence>
<dbReference type="Pfam" id="PF14559">
    <property type="entry name" value="TPR_19"/>
    <property type="match status" value="1"/>
</dbReference>
<gene>
    <name evidence="4" type="ORF">DQG23_40135</name>
</gene>
<dbReference type="Proteomes" id="UP000250369">
    <property type="component" value="Unassembled WGS sequence"/>
</dbReference>
<proteinExistence type="predicted"/>
<organism evidence="4 5">
    <name type="scientific">Paenibacillus contaminans</name>
    <dbReference type="NCBI Taxonomy" id="450362"/>
    <lineage>
        <taxon>Bacteria</taxon>
        <taxon>Bacillati</taxon>
        <taxon>Bacillota</taxon>
        <taxon>Bacilli</taxon>
        <taxon>Bacillales</taxon>
        <taxon>Paenibacillaceae</taxon>
        <taxon>Paenibacillus</taxon>
    </lineage>
</organism>
<dbReference type="PROSITE" id="PS50005">
    <property type="entry name" value="TPR"/>
    <property type="match status" value="2"/>
</dbReference>
<evidence type="ECO:0000313" key="4">
    <source>
        <dbReference type="EMBL" id="RAV09054.1"/>
    </source>
</evidence>
<feature type="repeat" description="TPR" evidence="3">
    <location>
        <begin position="22"/>
        <end position="55"/>
    </location>
</feature>
<protein>
    <submittedName>
        <fullName evidence="4">DDE transposase family protein</fullName>
    </submittedName>
</protein>